<name>A0ABQ9GV57_9NEOP</name>
<comment type="caution">
    <text evidence="2">The sequence shown here is derived from an EMBL/GenBank/DDBJ whole genome shotgun (WGS) entry which is preliminary data.</text>
</comment>
<accession>A0ABQ9GV57</accession>
<dbReference type="Pfam" id="PF14529">
    <property type="entry name" value="Exo_endo_phos_2"/>
    <property type="match status" value="1"/>
</dbReference>
<sequence>MRRECNYFAIIFDWQHREFSYIAAQYEHNPDDLLRSSGSFVVFIGQDKNVANPIPIGILLFNIVEEIVEILRVGSNSLKVLLKTSAAAKALVSSSKFSEHMLKAYIPTSLVQKQGLVYGILLDVSKEDLVRGIESPFQIKSIQHMNKKFVEKGQALTKYPIVINCCPRCDEDHTLTDCSAPVYCCPNCSGPHSAMDGDHSEMWTLESDMKCLMAMNNLTYHQDKLQLSSASHPKERHDTVFRHAIQQPTDPALSTATSNVGFSSAKTFSVVLNSPRKRLLSEATSGPRQNKLRPIQNDIKILQGLLRTTPTKLSRQWLSTVFNFILSRHSQSMVIFAVIMVVWITRTLHQAPATLHQLLRLLLISLFLQHKMNILQWNCRSRTQQKEHLQHYVMARNIDVIILQERHLHFDHRRAVISCYRFYGNASPYIHRGLYRNTFPLHRCPLILLIPKLSLLVVWFTWDDSIIDRAGAQLANSVLNSRFSVLNMGQHTFMCTYERRSTAIDLTISSSTIVLYFYWGNDTDPLGSDHFPIFIHLLPKMVNYSVSLPVNPSPCRPQQGRLAVSFDILNAPGGMISVPFIILCSKQLFATIAIPALRITFYIICTSMPNSSELRGRSNGTADDIFAPLSPNIHHLINDREVLTGSRHLMSDITDDELLSSLRHSSSAPGIYGITYRHLQEMPFLGKIPSLGKLRLVVPFKKANKVVCEPETFRPITLMSSLEKIFERILKLRLELWLEVNSLLHPDQFGFRKGWSTVDAIAT</sequence>
<organism evidence="2 3">
    <name type="scientific">Dryococelus australis</name>
    <dbReference type="NCBI Taxonomy" id="614101"/>
    <lineage>
        <taxon>Eukaryota</taxon>
        <taxon>Metazoa</taxon>
        <taxon>Ecdysozoa</taxon>
        <taxon>Arthropoda</taxon>
        <taxon>Hexapoda</taxon>
        <taxon>Insecta</taxon>
        <taxon>Pterygota</taxon>
        <taxon>Neoptera</taxon>
        <taxon>Polyneoptera</taxon>
        <taxon>Phasmatodea</taxon>
        <taxon>Verophasmatodea</taxon>
        <taxon>Anareolatae</taxon>
        <taxon>Phasmatidae</taxon>
        <taxon>Eurycanthinae</taxon>
        <taxon>Dryococelus</taxon>
    </lineage>
</organism>
<reference evidence="2 3" key="1">
    <citation type="submission" date="2023-02" db="EMBL/GenBank/DDBJ databases">
        <title>LHISI_Scaffold_Assembly.</title>
        <authorList>
            <person name="Stuart O.P."/>
            <person name="Cleave R."/>
            <person name="Magrath M.J.L."/>
            <person name="Mikheyev A.S."/>
        </authorList>
    </citation>
    <scope>NUCLEOTIDE SEQUENCE [LARGE SCALE GENOMIC DNA]</scope>
    <source>
        <strain evidence="2">Daus_M_001</strain>
        <tissue evidence="2">Leg muscle</tissue>
    </source>
</reference>
<dbReference type="PANTHER" id="PTHR19446">
    <property type="entry name" value="REVERSE TRANSCRIPTASES"/>
    <property type="match status" value="1"/>
</dbReference>
<protein>
    <recommendedName>
        <fullName evidence="1">Endonuclease/exonuclease/phosphatase domain-containing protein</fullName>
    </recommendedName>
</protein>
<gene>
    <name evidence="2" type="ORF">PR048_023813</name>
</gene>
<evidence type="ECO:0000313" key="2">
    <source>
        <dbReference type="EMBL" id="KAJ8875906.1"/>
    </source>
</evidence>
<dbReference type="Proteomes" id="UP001159363">
    <property type="component" value="Chromosome 8"/>
</dbReference>
<dbReference type="InterPro" id="IPR005135">
    <property type="entry name" value="Endo/exonuclease/phosphatase"/>
</dbReference>
<dbReference type="InterPro" id="IPR036691">
    <property type="entry name" value="Endo/exonu/phosph_ase_sf"/>
</dbReference>
<dbReference type="Gene3D" id="3.60.10.10">
    <property type="entry name" value="Endonuclease/exonuclease/phosphatase"/>
    <property type="match status" value="2"/>
</dbReference>
<keyword evidence="3" id="KW-1185">Reference proteome</keyword>
<proteinExistence type="predicted"/>
<dbReference type="EMBL" id="JARBHB010000009">
    <property type="protein sequence ID" value="KAJ8875906.1"/>
    <property type="molecule type" value="Genomic_DNA"/>
</dbReference>
<feature type="domain" description="Endonuclease/exonuclease/phosphatase" evidence="1">
    <location>
        <begin position="462"/>
        <end position="534"/>
    </location>
</feature>
<evidence type="ECO:0000259" key="1">
    <source>
        <dbReference type="Pfam" id="PF14529"/>
    </source>
</evidence>
<evidence type="ECO:0000313" key="3">
    <source>
        <dbReference type="Proteomes" id="UP001159363"/>
    </source>
</evidence>
<dbReference type="SUPFAM" id="SSF56219">
    <property type="entry name" value="DNase I-like"/>
    <property type="match status" value="1"/>
</dbReference>